<dbReference type="AlphaFoldDB" id="A0A085MST1"/>
<feature type="region of interest" description="Disordered" evidence="1">
    <location>
        <begin position="1"/>
        <end position="27"/>
    </location>
</feature>
<dbReference type="EMBL" id="KL367679">
    <property type="protein sequence ID" value="KFD60277.1"/>
    <property type="molecule type" value="Genomic_DNA"/>
</dbReference>
<name>A0A085MST1_9BILA</name>
<gene>
    <name evidence="2" type="ORF">M514_27549</name>
</gene>
<protein>
    <submittedName>
        <fullName evidence="2">Uncharacterized protein</fullName>
    </submittedName>
</protein>
<evidence type="ECO:0000313" key="2">
    <source>
        <dbReference type="EMBL" id="KFD60277.1"/>
    </source>
</evidence>
<dbReference type="Proteomes" id="UP000030758">
    <property type="component" value="Unassembled WGS sequence"/>
</dbReference>
<proteinExistence type="predicted"/>
<reference evidence="2" key="1">
    <citation type="journal article" date="2014" name="Nat. Genet.">
        <title>Genome and transcriptome of the porcine whipworm Trichuris suis.</title>
        <authorList>
            <person name="Jex A.R."/>
            <person name="Nejsum P."/>
            <person name="Schwarz E.M."/>
            <person name="Hu L."/>
            <person name="Young N.D."/>
            <person name="Hall R.S."/>
            <person name="Korhonen P.K."/>
            <person name="Liao S."/>
            <person name="Thamsborg S."/>
            <person name="Xia J."/>
            <person name="Xu P."/>
            <person name="Wang S."/>
            <person name="Scheerlinck J.P."/>
            <person name="Hofmann A."/>
            <person name="Sternberg P.W."/>
            <person name="Wang J."/>
            <person name="Gasser R.B."/>
        </authorList>
    </citation>
    <scope>NUCLEOTIDE SEQUENCE [LARGE SCALE GENOMIC DNA]</scope>
    <source>
        <strain evidence="2">DCEP-RM93F</strain>
    </source>
</reference>
<evidence type="ECO:0000256" key="1">
    <source>
        <dbReference type="SAM" id="MobiDB-lite"/>
    </source>
</evidence>
<accession>A0A085MST1</accession>
<sequence>MLHWDKSRGDEIPISDQRCENESKPGKDHNAWARAMVNMSNLEEIAKLLVSHYPSTEILDTFKKKVSLIPINIAKPCIQEPNQQLRGDQEHRLLARTGEPFCSIGTTAETERSREHKNGHEKSEDETGLFSLAPVLRLYGTTGRCDRFIKRKDLIMRQKTEMQRRRLRTWRISYVTSSAVIAEVNEVKANGHIKEEKEDK</sequence>
<organism evidence="2">
    <name type="scientific">Trichuris suis</name>
    <name type="common">pig whipworm</name>
    <dbReference type="NCBI Taxonomy" id="68888"/>
    <lineage>
        <taxon>Eukaryota</taxon>
        <taxon>Metazoa</taxon>
        <taxon>Ecdysozoa</taxon>
        <taxon>Nematoda</taxon>
        <taxon>Enoplea</taxon>
        <taxon>Dorylaimia</taxon>
        <taxon>Trichinellida</taxon>
        <taxon>Trichuridae</taxon>
        <taxon>Trichuris</taxon>
    </lineage>
</organism>